<evidence type="ECO:0000313" key="7">
    <source>
        <dbReference type="Proteomes" id="UP000517547"/>
    </source>
</evidence>
<keyword evidence="2" id="KW-0805">Transcription regulation</keyword>
<protein>
    <submittedName>
        <fullName evidence="6">LysR family transcriptional regulator</fullName>
    </submittedName>
</protein>
<dbReference type="Gene3D" id="1.10.10.10">
    <property type="entry name" value="Winged helix-like DNA-binding domain superfamily/Winged helix DNA-binding domain"/>
    <property type="match status" value="1"/>
</dbReference>
<keyword evidence="4" id="KW-0804">Transcription</keyword>
<dbReference type="Pfam" id="PF03466">
    <property type="entry name" value="LysR_substrate"/>
    <property type="match status" value="1"/>
</dbReference>
<dbReference type="SUPFAM" id="SSF46785">
    <property type="entry name" value="Winged helix' DNA-binding domain"/>
    <property type="match status" value="1"/>
</dbReference>
<gene>
    <name evidence="6" type="ORF">HX845_03995</name>
</gene>
<dbReference type="PANTHER" id="PTHR30537:SF1">
    <property type="entry name" value="HTH-TYPE TRANSCRIPTIONAL REGULATOR PGRR"/>
    <property type="match status" value="1"/>
</dbReference>
<dbReference type="EMBL" id="JACAQE010000001">
    <property type="protein sequence ID" value="NWC12799.1"/>
    <property type="molecule type" value="Genomic_DNA"/>
</dbReference>
<dbReference type="GO" id="GO:0043565">
    <property type="term" value="F:sequence-specific DNA binding"/>
    <property type="evidence" value="ECO:0007669"/>
    <property type="project" value="TreeGrafter"/>
</dbReference>
<dbReference type="InterPro" id="IPR000847">
    <property type="entry name" value="LysR_HTH_N"/>
</dbReference>
<dbReference type="PANTHER" id="PTHR30537">
    <property type="entry name" value="HTH-TYPE TRANSCRIPTIONAL REGULATOR"/>
    <property type="match status" value="1"/>
</dbReference>
<sequence length="307" mass="33225">MNPSSHPASGVHLPGLIAFEAVARHLSFSRAAAELQVSPTAMSKTINQLERRLSMRLFNRTTRSVQLTEAGQQLLQSLAPALEQIRGAVLSIAEATGKPSGLLRINTSHVGYGRVIEPYLPAFLEQYPQIIVDIALDNGFRDIVGAGFDVGLRLGHALHNDMIAVPVGGPQQLIVVGAPAYLQRFGTPAALVDLLQHRCIRQRLVSSSRLLDWDFSVEGRHTRIEVNGGLIVDEMQAALSAALRGHGLAYVFASLAAGPIAAGALVPLFERCSPDSEIFHLYYPNRAQMPGKLRAFIDFIQAANRAT</sequence>
<organism evidence="6 7">
    <name type="scientific">Pseudomonas gingeri</name>
    <dbReference type="NCBI Taxonomy" id="117681"/>
    <lineage>
        <taxon>Bacteria</taxon>
        <taxon>Pseudomonadati</taxon>
        <taxon>Pseudomonadota</taxon>
        <taxon>Gammaproteobacteria</taxon>
        <taxon>Pseudomonadales</taxon>
        <taxon>Pseudomonadaceae</taxon>
        <taxon>Pseudomonas</taxon>
    </lineage>
</organism>
<proteinExistence type="inferred from homology"/>
<dbReference type="RefSeq" id="WP_017125163.1">
    <property type="nucleotide sequence ID" value="NZ_JACAQE010000001.1"/>
</dbReference>
<dbReference type="GO" id="GO:0003700">
    <property type="term" value="F:DNA-binding transcription factor activity"/>
    <property type="evidence" value="ECO:0007669"/>
    <property type="project" value="InterPro"/>
</dbReference>
<comment type="caution">
    <text evidence="6">The sequence shown here is derived from an EMBL/GenBank/DDBJ whole genome shotgun (WGS) entry which is preliminary data.</text>
</comment>
<accession>A0A7Y7XVE0</accession>
<dbReference type="PROSITE" id="PS50931">
    <property type="entry name" value="HTH_LYSR"/>
    <property type="match status" value="1"/>
</dbReference>
<dbReference type="InterPro" id="IPR005119">
    <property type="entry name" value="LysR_subst-bd"/>
</dbReference>
<dbReference type="GO" id="GO:0006351">
    <property type="term" value="P:DNA-templated transcription"/>
    <property type="evidence" value="ECO:0007669"/>
    <property type="project" value="TreeGrafter"/>
</dbReference>
<keyword evidence="3" id="KW-0238">DNA-binding</keyword>
<dbReference type="FunFam" id="1.10.10.10:FF:000001">
    <property type="entry name" value="LysR family transcriptional regulator"/>
    <property type="match status" value="1"/>
</dbReference>
<dbReference type="InterPro" id="IPR036388">
    <property type="entry name" value="WH-like_DNA-bd_sf"/>
</dbReference>
<name>A0A7Y7XVE0_9PSED</name>
<dbReference type="SUPFAM" id="SSF53850">
    <property type="entry name" value="Periplasmic binding protein-like II"/>
    <property type="match status" value="1"/>
</dbReference>
<dbReference type="AlphaFoldDB" id="A0A7Y7XVE0"/>
<dbReference type="Pfam" id="PF00126">
    <property type="entry name" value="HTH_1"/>
    <property type="match status" value="1"/>
</dbReference>
<evidence type="ECO:0000256" key="4">
    <source>
        <dbReference type="ARBA" id="ARBA00023163"/>
    </source>
</evidence>
<dbReference type="Gene3D" id="3.40.190.290">
    <property type="match status" value="1"/>
</dbReference>
<dbReference type="InterPro" id="IPR036390">
    <property type="entry name" value="WH_DNA-bd_sf"/>
</dbReference>
<evidence type="ECO:0000259" key="5">
    <source>
        <dbReference type="PROSITE" id="PS50931"/>
    </source>
</evidence>
<dbReference type="InterPro" id="IPR058163">
    <property type="entry name" value="LysR-type_TF_proteobact-type"/>
</dbReference>
<evidence type="ECO:0000256" key="1">
    <source>
        <dbReference type="ARBA" id="ARBA00009437"/>
    </source>
</evidence>
<evidence type="ECO:0000256" key="3">
    <source>
        <dbReference type="ARBA" id="ARBA00023125"/>
    </source>
</evidence>
<dbReference type="Proteomes" id="UP000517547">
    <property type="component" value="Unassembled WGS sequence"/>
</dbReference>
<evidence type="ECO:0000313" key="6">
    <source>
        <dbReference type="EMBL" id="NWC12799.1"/>
    </source>
</evidence>
<feature type="domain" description="HTH lysR-type" evidence="5">
    <location>
        <begin position="16"/>
        <end position="68"/>
    </location>
</feature>
<reference evidence="6 7" key="1">
    <citation type="submission" date="2020-04" db="EMBL/GenBank/DDBJ databases">
        <title>Molecular characterization of pseudomonads from Agaricus bisporus reveal novel blotch 2 pathogens in Western Europe.</title>
        <authorList>
            <person name="Taparia T."/>
            <person name="Krijger M."/>
            <person name="Haynes E."/>
            <person name="Elpinstone J.G."/>
            <person name="Noble R."/>
            <person name="Van Der Wolf J."/>
        </authorList>
    </citation>
    <scope>NUCLEOTIDE SEQUENCE [LARGE SCALE GENOMIC DNA]</scope>
    <source>
        <strain evidence="6 7">IPO3738</strain>
    </source>
</reference>
<dbReference type="PRINTS" id="PR00039">
    <property type="entry name" value="HTHLYSR"/>
</dbReference>
<comment type="similarity">
    <text evidence="1">Belongs to the LysR transcriptional regulatory family.</text>
</comment>
<evidence type="ECO:0000256" key="2">
    <source>
        <dbReference type="ARBA" id="ARBA00023015"/>
    </source>
</evidence>